<keyword evidence="24" id="KW-0206">Cytoskeleton</keyword>
<evidence type="ECO:0000259" key="30">
    <source>
        <dbReference type="PROSITE" id="PS50837"/>
    </source>
</evidence>
<evidence type="ECO:0000256" key="16">
    <source>
        <dbReference type="ARBA" id="ARBA00022840"/>
    </source>
</evidence>
<keyword evidence="20" id="KW-0496">Mitochondrion</keyword>
<dbReference type="GO" id="GO:0005739">
    <property type="term" value="C:mitochondrion"/>
    <property type="evidence" value="ECO:0007669"/>
    <property type="project" value="UniProtKB-SubCell"/>
</dbReference>
<organism evidence="31 32">
    <name type="scientific">Pelobates cultripes</name>
    <name type="common">Western spadefoot toad</name>
    <dbReference type="NCBI Taxonomy" id="61616"/>
    <lineage>
        <taxon>Eukaryota</taxon>
        <taxon>Metazoa</taxon>
        <taxon>Chordata</taxon>
        <taxon>Craniata</taxon>
        <taxon>Vertebrata</taxon>
        <taxon>Euteleostomi</taxon>
        <taxon>Amphibia</taxon>
        <taxon>Batrachia</taxon>
        <taxon>Anura</taxon>
        <taxon>Pelobatoidea</taxon>
        <taxon>Pelobatidae</taxon>
        <taxon>Pelobates</taxon>
    </lineage>
</organism>
<comment type="similarity">
    <text evidence="7">Belongs to the NLRP family.</text>
</comment>
<dbReference type="InterPro" id="IPR027417">
    <property type="entry name" value="P-loop_NTPase"/>
</dbReference>
<accession>A0AAD1RYD4</accession>
<proteinExistence type="inferred from homology"/>
<evidence type="ECO:0000256" key="10">
    <source>
        <dbReference type="ARBA" id="ARBA00022525"/>
    </source>
</evidence>
<evidence type="ECO:0000256" key="14">
    <source>
        <dbReference type="ARBA" id="ARBA00022801"/>
    </source>
</evidence>
<dbReference type="InterPro" id="IPR004020">
    <property type="entry name" value="DAPIN"/>
</dbReference>
<evidence type="ECO:0000256" key="24">
    <source>
        <dbReference type="ARBA" id="ARBA00023212"/>
    </source>
</evidence>
<protein>
    <recommendedName>
        <fullName evidence="26">NACHT, LRR and PYD domains-containing protein 3</fullName>
    </recommendedName>
</protein>
<dbReference type="SMART" id="SM01289">
    <property type="entry name" value="PYRIN"/>
    <property type="match status" value="2"/>
</dbReference>
<reference evidence="31" key="1">
    <citation type="submission" date="2022-03" db="EMBL/GenBank/DDBJ databases">
        <authorList>
            <person name="Alioto T."/>
            <person name="Alioto T."/>
            <person name="Gomez Garrido J."/>
        </authorList>
    </citation>
    <scope>NUCLEOTIDE SEQUENCE</scope>
</reference>
<dbReference type="Gene3D" id="1.10.533.10">
    <property type="entry name" value="Death Domain, Fas"/>
    <property type="match status" value="2"/>
</dbReference>
<dbReference type="SMART" id="SM00368">
    <property type="entry name" value="LRR_RI"/>
    <property type="match status" value="9"/>
</dbReference>
<dbReference type="PROSITE" id="PS51450">
    <property type="entry name" value="LRR"/>
    <property type="match status" value="1"/>
</dbReference>
<keyword evidence="22" id="KW-0804">Transcription</keyword>
<gene>
    <name evidence="31" type="ORF">PECUL_23A024321</name>
</gene>
<comment type="catalytic activity">
    <reaction evidence="28">
        <text>ATP + H2O = ADP + phosphate + H(+)</text>
        <dbReference type="Rhea" id="RHEA:13065"/>
        <dbReference type="ChEBI" id="CHEBI:15377"/>
        <dbReference type="ChEBI" id="CHEBI:15378"/>
        <dbReference type="ChEBI" id="CHEBI:30616"/>
        <dbReference type="ChEBI" id="CHEBI:43474"/>
        <dbReference type="ChEBI" id="CHEBI:456216"/>
    </reaction>
    <physiologicalReaction direction="left-to-right" evidence="28">
        <dbReference type="Rhea" id="RHEA:13066"/>
    </physiologicalReaction>
</comment>
<evidence type="ECO:0000259" key="29">
    <source>
        <dbReference type="PROSITE" id="PS50824"/>
    </source>
</evidence>
<keyword evidence="25" id="KW-1271">Inflammasome</keyword>
<dbReference type="InterPro" id="IPR041267">
    <property type="entry name" value="NLRP_HD2"/>
</dbReference>
<dbReference type="Pfam" id="PF13516">
    <property type="entry name" value="LRR_6"/>
    <property type="match status" value="5"/>
</dbReference>
<sequence>MSMSSSETKNPTVLDILIRSLYNLKNSDFKRFLCKLSDFYYGDKCPIERGRLEFANQIKTARLLMDYYGEENVLEFTFQVFNGIDLRGPAEELQEERRRISASVNTKQIQHCTVWDILLRSLNNLVQEDFERFQYKLSDVHKDGICPIEFGLLEGAGHNKTAKILMDCHGEENVLGFVYQVFMTMNLRGPADNLLKERAVIDKLNKELSEKSVTDFRQNYMEEVKDQYQWMKEKNGLLGDVFNMERRYTKLLLLKKHSNEKERENEIKCSGTKHLEMMADRSLNHSMTSIEALFDPDEKGDSPKIVVLQGPAGIGKTMTAQKIMLDWASGNLYQDKFNYVFYMSSTEINQITGKMTIAGFITEICQLSCSQQVMQSILQDSEKILFLVDGFDELDQSYMIKRAAYKNYNHETTKEIFLSCLFAKRVLKKSSVVITTRPFMLEKLKDFITCDSYVEILGLKDREEYFLNFFEKKEQAVRFLALVKQNETLFTLCAVPMACWIVCTVLQQQIEEDLKVIHYNTATSVYQLYVESLLTYHKRHSDLPINNYIKRLCALAKDGVLNHKVIFKKSDISNFQLPVSNIKSLLLNENMFRRVVTPQTCYSFIHLSVQEFFAALHYLLNEETESPSIKEEIRSLLEMSENDPHLASTVKFLFGLSSVKQINEFEEIVGCKFFSGSKEMLEEWLKKRISTCQCHNDMLHYLYEIQDDDIIRRIMPQCLQLETEGLICGSVSSRDSLIDRSLSFCLEKSTSYHDITFNLHSFSQDALKMLSPRIRKISKLKFDWCQFPDADISCLFERANKIKELQFIRCNLTPLCCRYLLSTIKNRYLTKFVMTWNELQDSGAKVLCDGLRQSECKIQELRLEKCNLTSSSCEDICSVILNKCLAKLELSQNELQDSGVKYLCGGLMQSGCVLLELGLEDCNLTSICCEDFYSVFITNRSLINLDLSENKLNDSGVKLLCEGLKHPGCTIQELRLRKCDLTLSCCEDLKSVIVHNLSLKNLDLSSNDIEDLGVKHLCEGLQHPGCILQELRLDSCLLTSSCCEIFHSVLVINRSLTELDLSWNDLQDSGVKHLCDGLKNQGCVLKQLILEDCGLTSNSCEDLHSVIITNQSMTKLSLAANEFKKAGIHLLRQGLRHPNCTLQELRLSSRPINRRFFWANFQMTRSNFVCSLRFFATGFTFGGHVPK</sequence>
<evidence type="ECO:0000256" key="21">
    <source>
        <dbReference type="ARBA" id="ARBA00023159"/>
    </source>
</evidence>
<evidence type="ECO:0000256" key="3">
    <source>
        <dbReference type="ARBA" id="ARBA00004240"/>
    </source>
</evidence>
<dbReference type="InterPro" id="IPR032675">
    <property type="entry name" value="LRR_dom_sf"/>
</dbReference>
<dbReference type="GO" id="GO:0000139">
    <property type="term" value="C:Golgi membrane"/>
    <property type="evidence" value="ECO:0007669"/>
    <property type="project" value="UniProtKB-SubCell"/>
</dbReference>
<feature type="domain" description="Pyrin" evidence="29">
    <location>
        <begin position="109"/>
        <end position="200"/>
    </location>
</feature>
<keyword evidence="11" id="KW-0597">Phosphoprotein</keyword>
<dbReference type="InterPro" id="IPR041075">
    <property type="entry name" value="NOD1/2_WH"/>
</dbReference>
<evidence type="ECO:0000256" key="6">
    <source>
        <dbReference type="ARBA" id="ARBA00004613"/>
    </source>
</evidence>
<keyword evidence="10" id="KW-0964">Secreted</keyword>
<dbReference type="GO" id="GO:0005815">
    <property type="term" value="C:microtubule organizing center"/>
    <property type="evidence" value="ECO:0007669"/>
    <property type="project" value="UniProtKB-SubCell"/>
</dbReference>
<dbReference type="InterPro" id="IPR050637">
    <property type="entry name" value="NLRP_innate_immun_reg"/>
</dbReference>
<dbReference type="GO" id="GO:0061702">
    <property type="term" value="C:canonical inflammasome complex"/>
    <property type="evidence" value="ECO:0007669"/>
    <property type="project" value="UniProtKB-SubCell"/>
</dbReference>
<dbReference type="PANTHER" id="PTHR45690:SF19">
    <property type="entry name" value="NACHT, LRR AND PYD DOMAINS-CONTAINING PROTEIN 3"/>
    <property type="match status" value="1"/>
</dbReference>
<name>A0AAD1RYD4_PELCU</name>
<dbReference type="SUPFAM" id="SSF47986">
    <property type="entry name" value="DEATH domain"/>
    <property type="match status" value="2"/>
</dbReference>
<evidence type="ECO:0000256" key="11">
    <source>
        <dbReference type="ARBA" id="ARBA00022553"/>
    </source>
</evidence>
<keyword evidence="8" id="KW-0963">Cytoplasm</keyword>
<evidence type="ECO:0000256" key="13">
    <source>
        <dbReference type="ARBA" id="ARBA00022741"/>
    </source>
</evidence>
<evidence type="ECO:0000256" key="26">
    <source>
        <dbReference type="ARBA" id="ARBA00040040"/>
    </source>
</evidence>
<dbReference type="Pfam" id="PF17776">
    <property type="entry name" value="NLRC4_HD2"/>
    <property type="match status" value="1"/>
</dbReference>
<evidence type="ECO:0000256" key="15">
    <source>
        <dbReference type="ARBA" id="ARBA00022824"/>
    </source>
</evidence>
<dbReference type="AlphaFoldDB" id="A0AAD1RYD4"/>
<keyword evidence="18" id="KW-0805">Transcription regulation</keyword>
<keyword evidence="32" id="KW-1185">Reference proteome</keyword>
<evidence type="ECO:0000256" key="2">
    <source>
        <dbReference type="ARBA" id="ARBA00004173"/>
    </source>
</evidence>
<keyword evidence="19" id="KW-0333">Golgi apparatus</keyword>
<dbReference type="GO" id="GO:0005524">
    <property type="term" value="F:ATP binding"/>
    <property type="evidence" value="ECO:0007669"/>
    <property type="project" value="UniProtKB-KW"/>
</dbReference>
<keyword evidence="16" id="KW-0067">ATP-binding</keyword>
<keyword evidence="23" id="KW-0395">Inflammatory response</keyword>
<dbReference type="GO" id="GO:0005634">
    <property type="term" value="C:nucleus"/>
    <property type="evidence" value="ECO:0007669"/>
    <property type="project" value="UniProtKB-SubCell"/>
</dbReference>
<dbReference type="GO" id="GO:0006954">
    <property type="term" value="P:inflammatory response"/>
    <property type="evidence" value="ECO:0007669"/>
    <property type="project" value="UniProtKB-KW"/>
</dbReference>
<dbReference type="Pfam" id="PF05729">
    <property type="entry name" value="NACHT"/>
    <property type="match status" value="1"/>
</dbReference>
<dbReference type="InterPro" id="IPR007111">
    <property type="entry name" value="NACHT_NTPase"/>
</dbReference>
<evidence type="ECO:0000256" key="22">
    <source>
        <dbReference type="ARBA" id="ARBA00023163"/>
    </source>
</evidence>
<keyword evidence="13" id="KW-0547">Nucleotide-binding</keyword>
<evidence type="ECO:0000256" key="20">
    <source>
        <dbReference type="ARBA" id="ARBA00023128"/>
    </source>
</evidence>
<keyword evidence="14" id="KW-0378">Hydrolase</keyword>
<evidence type="ECO:0000256" key="18">
    <source>
        <dbReference type="ARBA" id="ARBA00023015"/>
    </source>
</evidence>
<keyword evidence="15" id="KW-0256">Endoplasmic reticulum</keyword>
<keyword evidence="21" id="KW-0010">Activator</keyword>
<evidence type="ECO:0000313" key="32">
    <source>
        <dbReference type="Proteomes" id="UP001295444"/>
    </source>
</evidence>
<evidence type="ECO:0000256" key="17">
    <source>
        <dbReference type="ARBA" id="ARBA00022843"/>
    </source>
</evidence>
<evidence type="ECO:0000256" key="28">
    <source>
        <dbReference type="ARBA" id="ARBA00048778"/>
    </source>
</evidence>
<dbReference type="Proteomes" id="UP001295444">
    <property type="component" value="Chromosome 04"/>
</dbReference>
<evidence type="ECO:0000256" key="23">
    <source>
        <dbReference type="ARBA" id="ARBA00023198"/>
    </source>
</evidence>
<keyword evidence="9" id="KW-1017">Isopeptide bond</keyword>
<evidence type="ECO:0000256" key="5">
    <source>
        <dbReference type="ARBA" id="ARBA00004394"/>
    </source>
</evidence>
<dbReference type="Gene3D" id="3.80.10.10">
    <property type="entry name" value="Ribonuclease Inhibitor"/>
    <property type="match status" value="2"/>
</dbReference>
<evidence type="ECO:0000256" key="1">
    <source>
        <dbReference type="ARBA" id="ARBA00004110"/>
    </source>
</evidence>
<dbReference type="Gene3D" id="3.40.50.300">
    <property type="entry name" value="P-loop containing nucleotide triphosphate hydrolases"/>
    <property type="match status" value="1"/>
</dbReference>
<dbReference type="PANTHER" id="PTHR45690">
    <property type="entry name" value="NACHT, LRR AND PYD DOMAINS-CONTAINING PROTEIN 12"/>
    <property type="match status" value="1"/>
</dbReference>
<evidence type="ECO:0000256" key="8">
    <source>
        <dbReference type="ARBA" id="ARBA00022490"/>
    </source>
</evidence>
<comment type="function">
    <text evidence="27">Independently of inflammasome activation, regulates the differentiation of T helper 2 (Th2) cells and has a role in Th2 cell-dependent asthma and tumor growth. During Th2 differentiation, required for optimal IRF4 binding to IL4 promoter and for IRF4-dependent IL4 transcription. Binds to the consensus DNA sequence 5'-GRRGGNRGAG-3'. May also participate in the transcription of IL5, IL13, GATA3, CCR3, CCR4 and MAF.</text>
</comment>
<dbReference type="GO" id="GO:0045087">
    <property type="term" value="P:innate immune response"/>
    <property type="evidence" value="ECO:0007669"/>
    <property type="project" value="UniProtKB-KW"/>
</dbReference>
<feature type="domain" description="NACHT" evidence="30">
    <location>
        <begin position="304"/>
        <end position="438"/>
    </location>
</feature>
<comment type="subcellular location">
    <subcellularLocation>
        <location evidence="4">Cytoplasm</location>
        <location evidence="4">Cytoskeleton</location>
        <location evidence="4">Microtubule organizing center</location>
    </subcellularLocation>
    <subcellularLocation>
        <location evidence="3">Endoplasmic reticulum</location>
    </subcellularLocation>
    <subcellularLocation>
        <location evidence="5">Golgi apparatus membrane</location>
    </subcellularLocation>
    <subcellularLocation>
        <location evidence="1">Inflammasome</location>
    </subcellularLocation>
    <subcellularLocation>
        <location evidence="2">Mitochondrion</location>
    </subcellularLocation>
    <subcellularLocation>
        <location evidence="6">Secreted</location>
    </subcellularLocation>
</comment>
<dbReference type="Pfam" id="PF17779">
    <property type="entry name" value="WHD_NOD2"/>
    <property type="match status" value="1"/>
</dbReference>
<dbReference type="InterPro" id="IPR011029">
    <property type="entry name" value="DEATH-like_dom_sf"/>
</dbReference>
<dbReference type="EMBL" id="OW240915">
    <property type="protein sequence ID" value="CAH2283648.1"/>
    <property type="molecule type" value="Genomic_DNA"/>
</dbReference>
<evidence type="ECO:0000256" key="25">
    <source>
        <dbReference type="ARBA" id="ARBA00023233"/>
    </source>
</evidence>
<feature type="domain" description="Pyrin" evidence="29">
    <location>
        <begin position="3"/>
        <end position="99"/>
    </location>
</feature>
<dbReference type="SUPFAM" id="SSF52540">
    <property type="entry name" value="P-loop containing nucleoside triphosphate hydrolases"/>
    <property type="match status" value="1"/>
</dbReference>
<dbReference type="CDD" id="cd00116">
    <property type="entry name" value="LRR_RI"/>
    <property type="match status" value="1"/>
</dbReference>
<evidence type="ECO:0000256" key="19">
    <source>
        <dbReference type="ARBA" id="ARBA00023034"/>
    </source>
</evidence>
<keyword evidence="17" id="KW-0832">Ubl conjugation</keyword>
<dbReference type="SUPFAM" id="SSF52047">
    <property type="entry name" value="RNI-like"/>
    <property type="match status" value="2"/>
</dbReference>
<keyword evidence="12" id="KW-0677">Repeat</keyword>
<evidence type="ECO:0000256" key="9">
    <source>
        <dbReference type="ARBA" id="ARBA00022499"/>
    </source>
</evidence>
<evidence type="ECO:0000256" key="27">
    <source>
        <dbReference type="ARBA" id="ARBA00045987"/>
    </source>
</evidence>
<dbReference type="InterPro" id="IPR001611">
    <property type="entry name" value="Leu-rich_rpt"/>
</dbReference>
<evidence type="ECO:0000256" key="4">
    <source>
        <dbReference type="ARBA" id="ARBA00004267"/>
    </source>
</evidence>
<dbReference type="PROSITE" id="PS50837">
    <property type="entry name" value="NACHT"/>
    <property type="match status" value="1"/>
</dbReference>
<dbReference type="Pfam" id="PF02758">
    <property type="entry name" value="PYRIN"/>
    <property type="match status" value="2"/>
</dbReference>
<evidence type="ECO:0000256" key="12">
    <source>
        <dbReference type="ARBA" id="ARBA00022737"/>
    </source>
</evidence>
<evidence type="ECO:0000256" key="7">
    <source>
        <dbReference type="ARBA" id="ARBA00008665"/>
    </source>
</evidence>
<dbReference type="PROSITE" id="PS50824">
    <property type="entry name" value="DAPIN"/>
    <property type="match status" value="2"/>
</dbReference>
<evidence type="ECO:0000313" key="31">
    <source>
        <dbReference type="EMBL" id="CAH2283648.1"/>
    </source>
</evidence>